<feature type="domain" description="BPTI/Kunitz inhibitor" evidence="2">
    <location>
        <begin position="25"/>
        <end position="76"/>
    </location>
</feature>
<feature type="chain" id="PRO_5004737383" evidence="1">
    <location>
        <begin position="20"/>
        <end position="83"/>
    </location>
</feature>
<organism evidence="3">
    <name type="scientific">Ixodes ricinus</name>
    <name type="common">Common tick</name>
    <name type="synonym">Acarus ricinus</name>
    <dbReference type="NCBI Taxonomy" id="34613"/>
    <lineage>
        <taxon>Eukaryota</taxon>
        <taxon>Metazoa</taxon>
        <taxon>Ecdysozoa</taxon>
        <taxon>Arthropoda</taxon>
        <taxon>Chelicerata</taxon>
        <taxon>Arachnida</taxon>
        <taxon>Acari</taxon>
        <taxon>Parasitiformes</taxon>
        <taxon>Ixodida</taxon>
        <taxon>Ixodoidea</taxon>
        <taxon>Ixodidae</taxon>
        <taxon>Ixodinae</taxon>
        <taxon>Ixodes</taxon>
    </lineage>
</organism>
<dbReference type="SUPFAM" id="SSF57362">
    <property type="entry name" value="BPTI-like"/>
    <property type="match status" value="1"/>
</dbReference>
<dbReference type="Pfam" id="PF00014">
    <property type="entry name" value="Kunitz_BPTI"/>
    <property type="match status" value="1"/>
</dbReference>
<accession>V5IHC3</accession>
<keyword evidence="1" id="KW-0732">Signal</keyword>
<protein>
    <submittedName>
        <fullName evidence="3">Putative tick kunitz 45</fullName>
    </submittedName>
</protein>
<proteinExistence type="evidence at transcript level"/>
<dbReference type="PROSITE" id="PS50279">
    <property type="entry name" value="BPTI_KUNITZ_2"/>
    <property type="match status" value="1"/>
</dbReference>
<dbReference type="InterPro" id="IPR002223">
    <property type="entry name" value="Kunitz_BPTI"/>
</dbReference>
<dbReference type="EMBL" id="GANP01005187">
    <property type="protein sequence ID" value="JAB79281.1"/>
    <property type="molecule type" value="mRNA"/>
</dbReference>
<evidence type="ECO:0000313" key="3">
    <source>
        <dbReference type="EMBL" id="JAB79281.1"/>
    </source>
</evidence>
<reference evidence="3" key="1">
    <citation type="journal article" date="2015" name="Sci. Rep.">
        <title>Tissue- and time-dependent transcription in Ixodes ricinus salivary glands and midguts when blood feeding on the vertebrate host.</title>
        <authorList>
            <person name="Kotsyfakis M."/>
            <person name="Schwarz A."/>
            <person name="Erhart J."/>
            <person name="Ribeiro J.M."/>
        </authorList>
    </citation>
    <scope>NUCLEOTIDE SEQUENCE</scope>
    <source>
        <tissue evidence="3">Salivary gland and midgut</tissue>
    </source>
</reference>
<name>V5IHC3_IXORI</name>
<dbReference type="GO" id="GO:0004867">
    <property type="term" value="F:serine-type endopeptidase inhibitor activity"/>
    <property type="evidence" value="ECO:0007669"/>
    <property type="project" value="InterPro"/>
</dbReference>
<feature type="signal peptide" evidence="1">
    <location>
        <begin position="1"/>
        <end position="19"/>
    </location>
</feature>
<dbReference type="InterPro" id="IPR036880">
    <property type="entry name" value="Kunitz_BPTI_sf"/>
</dbReference>
<evidence type="ECO:0000256" key="1">
    <source>
        <dbReference type="SAM" id="SignalP"/>
    </source>
</evidence>
<dbReference type="AlphaFoldDB" id="V5IHC3"/>
<dbReference type="Gene3D" id="4.10.410.10">
    <property type="entry name" value="Pancreatic trypsin inhibitor Kunitz domain"/>
    <property type="match status" value="1"/>
</dbReference>
<sequence>MKATLAVTCFFSAVVLISALSEEECRTPRPTAMCGPGVPVKVQYYFNDGTDKCESDVGCNSGRNTFTNEGDCKRACPYGQNAL</sequence>
<evidence type="ECO:0000259" key="2">
    <source>
        <dbReference type="PROSITE" id="PS50279"/>
    </source>
</evidence>